<sequence>MKKYLGVLVLVSLFSCGERVEEQKTVEKLGLIEKLDDPIESVDEAFEFVDLIDFSTPDSIKLVSITKLELYNSNYVIFDKSSTKVYMFDKNGDFVRTFGQKGEGPEEYQSIRDFAISNGSIYMMSDAERSLVAYDIETGEFQEKIHINLFGDQIESVSDDEFLVYTNHNTSIDTMNIFRLNRQGNILQSYFGYNDNLQNMIIPMSGFLAKSSDQVYFSKPYDELIYVYDNASKDFRIKYESGLLSNYIIENKGDFSKVASPEVMMDKSRGESFNGFMYLENDNHIVFNFVKSAGIKNGIYDKKSKEMTTFALSSKNPFFKLFDTALHLSEDDLIYIPVYGEKLADPDYFINSGESSFEQSFVEKKDSFQHESWYYLLIAKVL</sequence>
<name>A0A1I0ZM98_9BACT</name>
<dbReference type="Gene3D" id="2.120.10.30">
    <property type="entry name" value="TolB, C-terminal domain"/>
    <property type="match status" value="1"/>
</dbReference>
<keyword evidence="2" id="KW-1185">Reference proteome</keyword>
<dbReference type="RefSeq" id="WP_092896759.1">
    <property type="nucleotide sequence ID" value="NZ_FOKK01000006.1"/>
</dbReference>
<proteinExistence type="predicted"/>
<dbReference type="OrthoDB" id="823219at2"/>
<dbReference type="Pfam" id="PF17170">
    <property type="entry name" value="DUF5128"/>
    <property type="match status" value="1"/>
</dbReference>
<dbReference type="EMBL" id="FOKK01000006">
    <property type="protein sequence ID" value="SFB25498.1"/>
    <property type="molecule type" value="Genomic_DNA"/>
</dbReference>
<organism evidence="1 2">
    <name type="scientific">Algoriphagus aquimarinus</name>
    <dbReference type="NCBI Taxonomy" id="237018"/>
    <lineage>
        <taxon>Bacteria</taxon>
        <taxon>Pseudomonadati</taxon>
        <taxon>Bacteroidota</taxon>
        <taxon>Cytophagia</taxon>
        <taxon>Cytophagales</taxon>
        <taxon>Cyclobacteriaceae</taxon>
        <taxon>Algoriphagus</taxon>
    </lineage>
</organism>
<gene>
    <name evidence="1" type="ORF">SAMN04489723_106125</name>
</gene>
<reference evidence="1 2" key="1">
    <citation type="submission" date="2016-10" db="EMBL/GenBank/DDBJ databases">
        <authorList>
            <person name="de Groot N.N."/>
        </authorList>
    </citation>
    <scope>NUCLEOTIDE SEQUENCE [LARGE SCALE GENOMIC DNA]</scope>
    <source>
        <strain evidence="1 2">DSM 23399</strain>
    </source>
</reference>
<dbReference type="SUPFAM" id="SSF63825">
    <property type="entry name" value="YWTD domain"/>
    <property type="match status" value="1"/>
</dbReference>
<dbReference type="STRING" id="237018.SAMN04489723_106125"/>
<evidence type="ECO:0000313" key="1">
    <source>
        <dbReference type="EMBL" id="SFB25498.1"/>
    </source>
</evidence>
<dbReference type="InterPro" id="IPR011042">
    <property type="entry name" value="6-blade_b-propeller_TolB-like"/>
</dbReference>
<dbReference type="AlphaFoldDB" id="A0A1I0ZM98"/>
<dbReference type="Proteomes" id="UP000198790">
    <property type="component" value="Unassembled WGS sequence"/>
</dbReference>
<protein>
    <submittedName>
        <fullName evidence="1">TolB-like 6-blade propeller-like</fullName>
    </submittedName>
</protein>
<evidence type="ECO:0000313" key="2">
    <source>
        <dbReference type="Proteomes" id="UP000198790"/>
    </source>
</evidence>
<dbReference type="PROSITE" id="PS51257">
    <property type="entry name" value="PROKAR_LIPOPROTEIN"/>
    <property type="match status" value="1"/>
</dbReference>
<accession>A0A1I0ZM98</accession>